<accession>A0AAV0DNQ3</accession>
<sequence>MLHLKDIMEDRVSSLEQKLEEQSLVLGENLQMMKDKKKQNPKSPEGFIRHENADEESENLYREDNSKHGNTSHSRTFGFSPKLEFPSFDGNNPKVWMKKCLKFFNLCKISYEQRVDIASMYLVGKAESWFHIYIVGKTQVVWEEFIIDLCASINRGRIEKC</sequence>
<organism evidence="2 3">
    <name type="scientific">Cuscuta epithymum</name>
    <dbReference type="NCBI Taxonomy" id="186058"/>
    <lineage>
        <taxon>Eukaryota</taxon>
        <taxon>Viridiplantae</taxon>
        <taxon>Streptophyta</taxon>
        <taxon>Embryophyta</taxon>
        <taxon>Tracheophyta</taxon>
        <taxon>Spermatophyta</taxon>
        <taxon>Magnoliopsida</taxon>
        <taxon>eudicotyledons</taxon>
        <taxon>Gunneridae</taxon>
        <taxon>Pentapetalae</taxon>
        <taxon>asterids</taxon>
        <taxon>lamiids</taxon>
        <taxon>Solanales</taxon>
        <taxon>Convolvulaceae</taxon>
        <taxon>Cuscuteae</taxon>
        <taxon>Cuscuta</taxon>
        <taxon>Cuscuta subgen. Cuscuta</taxon>
    </lineage>
</organism>
<protein>
    <submittedName>
        <fullName evidence="2">Uncharacterized protein</fullName>
    </submittedName>
</protein>
<proteinExistence type="predicted"/>
<keyword evidence="3" id="KW-1185">Reference proteome</keyword>
<evidence type="ECO:0000313" key="3">
    <source>
        <dbReference type="Proteomes" id="UP001152523"/>
    </source>
</evidence>
<feature type="region of interest" description="Disordered" evidence="1">
    <location>
        <begin position="29"/>
        <end position="79"/>
    </location>
</feature>
<dbReference type="AlphaFoldDB" id="A0AAV0DNQ3"/>
<dbReference type="Proteomes" id="UP001152523">
    <property type="component" value="Unassembled WGS sequence"/>
</dbReference>
<feature type="compositionally biased region" description="Polar residues" evidence="1">
    <location>
        <begin position="68"/>
        <end position="77"/>
    </location>
</feature>
<name>A0AAV0DNQ3_9ASTE</name>
<comment type="caution">
    <text evidence="2">The sequence shown here is derived from an EMBL/GenBank/DDBJ whole genome shotgun (WGS) entry which is preliminary data.</text>
</comment>
<reference evidence="2" key="1">
    <citation type="submission" date="2022-07" db="EMBL/GenBank/DDBJ databases">
        <authorList>
            <person name="Macas J."/>
            <person name="Novak P."/>
            <person name="Neumann P."/>
        </authorList>
    </citation>
    <scope>NUCLEOTIDE SEQUENCE</scope>
</reference>
<dbReference type="EMBL" id="CAMAPF010000128">
    <property type="protein sequence ID" value="CAH9104642.1"/>
    <property type="molecule type" value="Genomic_DNA"/>
</dbReference>
<gene>
    <name evidence="2" type="ORF">CEPIT_LOCUS16852</name>
</gene>
<evidence type="ECO:0000313" key="2">
    <source>
        <dbReference type="EMBL" id="CAH9104642.1"/>
    </source>
</evidence>
<evidence type="ECO:0000256" key="1">
    <source>
        <dbReference type="SAM" id="MobiDB-lite"/>
    </source>
</evidence>